<keyword evidence="2" id="KW-0472">Membrane</keyword>
<evidence type="ECO:0000313" key="3">
    <source>
        <dbReference type="EMBL" id="KAL1895034.1"/>
    </source>
</evidence>
<dbReference type="InterPro" id="IPR046536">
    <property type="entry name" value="DUF6601"/>
</dbReference>
<dbReference type="PANTHER" id="PTHR34414:SF1">
    <property type="entry name" value="SUBTILISIN-LIKE SERINE PROTEASE"/>
    <property type="match status" value="1"/>
</dbReference>
<dbReference type="PANTHER" id="PTHR34414">
    <property type="entry name" value="HET DOMAIN-CONTAINING PROTEIN-RELATED"/>
    <property type="match status" value="1"/>
</dbReference>
<dbReference type="EMBL" id="JAWCUI010000029">
    <property type="protein sequence ID" value="KAL1895034.1"/>
    <property type="molecule type" value="Genomic_DNA"/>
</dbReference>
<organism evidence="3 4">
    <name type="scientific">Sporothrix stenoceras</name>
    <dbReference type="NCBI Taxonomy" id="5173"/>
    <lineage>
        <taxon>Eukaryota</taxon>
        <taxon>Fungi</taxon>
        <taxon>Dikarya</taxon>
        <taxon>Ascomycota</taxon>
        <taxon>Pezizomycotina</taxon>
        <taxon>Sordariomycetes</taxon>
        <taxon>Sordariomycetidae</taxon>
        <taxon>Ophiostomatales</taxon>
        <taxon>Ophiostomataceae</taxon>
        <taxon>Sporothrix</taxon>
    </lineage>
</organism>
<evidence type="ECO:0000256" key="2">
    <source>
        <dbReference type="SAM" id="Phobius"/>
    </source>
</evidence>
<evidence type="ECO:0008006" key="5">
    <source>
        <dbReference type="Google" id="ProtNLM"/>
    </source>
</evidence>
<feature type="transmembrane region" description="Helical" evidence="2">
    <location>
        <begin position="277"/>
        <end position="300"/>
    </location>
</feature>
<feature type="region of interest" description="Disordered" evidence="1">
    <location>
        <begin position="148"/>
        <end position="167"/>
    </location>
</feature>
<feature type="transmembrane region" description="Helical" evidence="2">
    <location>
        <begin position="312"/>
        <end position="337"/>
    </location>
</feature>
<name>A0ABR3Z472_9PEZI</name>
<keyword evidence="2" id="KW-0812">Transmembrane</keyword>
<protein>
    <recommendedName>
        <fullName evidence="5">Subtilisin-like serine protease</fullName>
    </recommendedName>
</protein>
<reference evidence="3 4" key="1">
    <citation type="journal article" date="2024" name="IMA Fungus">
        <title>IMA Genome - F19 : A genome assembly and annotation guide to empower mycologists, including annotated draft genome sequences of Ceratocystis pirilliformis, Diaporthe australafricana, Fusarium ophioides, Paecilomyces lecythidis, and Sporothrix stenoceras.</title>
        <authorList>
            <person name="Aylward J."/>
            <person name="Wilson A.M."/>
            <person name="Visagie C.M."/>
            <person name="Spraker J."/>
            <person name="Barnes I."/>
            <person name="Buitendag C."/>
            <person name="Ceriani C."/>
            <person name="Del Mar Angel L."/>
            <person name="du Plessis D."/>
            <person name="Fuchs T."/>
            <person name="Gasser K."/>
            <person name="Kramer D."/>
            <person name="Li W."/>
            <person name="Munsamy K."/>
            <person name="Piso A."/>
            <person name="Price J.L."/>
            <person name="Sonnekus B."/>
            <person name="Thomas C."/>
            <person name="van der Nest A."/>
            <person name="van Dijk A."/>
            <person name="van Heerden A."/>
            <person name="van Vuuren N."/>
            <person name="Yilmaz N."/>
            <person name="Duong T.A."/>
            <person name="van der Merwe N.A."/>
            <person name="Wingfield M.J."/>
            <person name="Wingfield B.D."/>
        </authorList>
    </citation>
    <scope>NUCLEOTIDE SEQUENCE [LARGE SCALE GENOMIC DNA]</scope>
    <source>
        <strain evidence="3 4">CMW 5346</strain>
    </source>
</reference>
<evidence type="ECO:0000256" key="1">
    <source>
        <dbReference type="SAM" id="MobiDB-lite"/>
    </source>
</evidence>
<dbReference type="Proteomes" id="UP001583186">
    <property type="component" value="Unassembled WGS sequence"/>
</dbReference>
<gene>
    <name evidence="3" type="ORF">Sste5346_005454</name>
</gene>
<dbReference type="Pfam" id="PF20246">
    <property type="entry name" value="DUF6601"/>
    <property type="match status" value="1"/>
</dbReference>
<comment type="caution">
    <text evidence="3">The sequence shown here is derived from an EMBL/GenBank/DDBJ whole genome shotgun (WGS) entry which is preliminary data.</text>
</comment>
<keyword evidence="4" id="KW-1185">Reference proteome</keyword>
<keyword evidence="2" id="KW-1133">Transmembrane helix</keyword>
<proteinExistence type="predicted"/>
<evidence type="ECO:0000313" key="4">
    <source>
        <dbReference type="Proteomes" id="UP001583186"/>
    </source>
</evidence>
<accession>A0ABR3Z472</accession>
<sequence>MNQQILPTWPFSTEVLDHVDGTLDTLPAAYHCYEYIGGEKKNRIVVNPANDPPNSVSDFLDSELSLGDLGKIFRYLRFAGSKYPATQLHLQAAMGREITVADRMDLHLLWDNNSKIFFKPIPRFLLDPGFWRRNLMCPGGCACEKSEAAATNGGAGGTPANQEAPAAPCKETPRRVALGFLYTYACLVTSESDFFVANDKRLLPRQAEDKTIEWATWKELVRELLETHDPDMVHPRFLRSELRLSRINTISRFTSLPSFDPYLRGWRNYGSFFRDNLAWMATAAVFIALVLTAMQVGLATERLQSNADFQRASYGFTIFAILGPMCAFGLAALGALLNLVKDLPWLVGDKAAQPRGAPAVSAKDKSPLSPV</sequence>